<dbReference type="SUPFAM" id="SSF56784">
    <property type="entry name" value="HAD-like"/>
    <property type="match status" value="1"/>
</dbReference>
<evidence type="ECO:0000256" key="1">
    <source>
        <dbReference type="ARBA" id="ARBA00022801"/>
    </source>
</evidence>
<dbReference type="PANTHER" id="PTHR46521:SF4">
    <property type="entry name" value="SUCROSE-PHOSPHATASE 2-RELATED"/>
    <property type="match status" value="1"/>
</dbReference>
<dbReference type="Pfam" id="PF05116">
    <property type="entry name" value="S6PP"/>
    <property type="match status" value="1"/>
</dbReference>
<keyword evidence="1" id="KW-0378">Hydrolase</keyword>
<dbReference type="PANTHER" id="PTHR46521">
    <property type="entry name" value="SUCROSE-PHOSPHATASE 2-RELATED"/>
    <property type="match status" value="1"/>
</dbReference>
<evidence type="ECO:0000313" key="4">
    <source>
        <dbReference type="Proteomes" id="UP000005439"/>
    </source>
</evidence>
<dbReference type="STRING" id="679936.Sulac_2424"/>
<name>G8TVG8_SULAD</name>
<keyword evidence="4" id="KW-1185">Reference proteome</keyword>
<dbReference type="Gene3D" id="3.40.50.1000">
    <property type="entry name" value="HAD superfamily/HAD-like"/>
    <property type="match status" value="1"/>
</dbReference>
<dbReference type="InterPro" id="IPR023214">
    <property type="entry name" value="HAD_sf"/>
</dbReference>
<feature type="domain" description="Sucrose phosphatase-like" evidence="2">
    <location>
        <begin position="5"/>
        <end position="234"/>
    </location>
</feature>
<dbReference type="SFLD" id="SFLDG01141">
    <property type="entry name" value="C2.B.1:_Sucrose_Phosphatase_Li"/>
    <property type="match status" value="1"/>
</dbReference>
<sequence>MASIKRVLATDIDGTLIGYGGERELAEFLHSTPELGIIYLTGRTKANAEAMLRQYGFPAPVAMATDIGADIYWGPQYRLDDQWAFAQRRDWAPRRVQAVLAGVPGVTFLGRSSHWRLAYHVDGERVLSQVQTRLVEGGVVARTLWHDAENRLDVIPRGAFKGRALKHILDRLALKAHQCFVAGDADNDIDILEGRYLGVLVANSVPRLRSRAAEQIWRSPYPGALGVLDALKRWLAEQPELLTSKAVTL</sequence>
<dbReference type="EMBL" id="CP003179">
    <property type="protein sequence ID" value="AEW05887.1"/>
    <property type="molecule type" value="Genomic_DNA"/>
</dbReference>
<dbReference type="SFLD" id="SFLDS00003">
    <property type="entry name" value="Haloacid_Dehalogenase"/>
    <property type="match status" value="1"/>
</dbReference>
<dbReference type="SFLD" id="SFLDG01140">
    <property type="entry name" value="C2.B:_Phosphomannomutase_and_P"/>
    <property type="match status" value="1"/>
</dbReference>
<gene>
    <name evidence="3" type="ordered locus">Sulac_2424</name>
</gene>
<dbReference type="InterPro" id="IPR036412">
    <property type="entry name" value="HAD-like_sf"/>
</dbReference>
<protein>
    <submittedName>
        <fullName evidence="3">Sucrose-6F-phosphate phosphohydrolase</fullName>
    </submittedName>
</protein>
<dbReference type="InterPro" id="IPR006380">
    <property type="entry name" value="SPP-like_dom"/>
</dbReference>
<dbReference type="Proteomes" id="UP000005439">
    <property type="component" value="Chromosome"/>
</dbReference>
<dbReference type="PATRIC" id="fig|679936.5.peg.2511"/>
<organism evidence="3 4">
    <name type="scientific">Sulfobacillus acidophilus (strain ATCC 700253 / DSM 10332 / NAL)</name>
    <dbReference type="NCBI Taxonomy" id="679936"/>
    <lineage>
        <taxon>Bacteria</taxon>
        <taxon>Bacillati</taxon>
        <taxon>Bacillota</taxon>
        <taxon>Clostridia</taxon>
        <taxon>Eubacteriales</taxon>
        <taxon>Clostridiales Family XVII. Incertae Sedis</taxon>
        <taxon>Sulfobacillus</taxon>
    </lineage>
</organism>
<reference evidence="4" key="1">
    <citation type="submission" date="2011-12" db="EMBL/GenBank/DDBJ databases">
        <title>The complete genome of chromosome of Sulfobacillus acidophilus DSM 10332.</title>
        <authorList>
            <person name="Lucas S."/>
            <person name="Han J."/>
            <person name="Lapidus A."/>
            <person name="Bruce D."/>
            <person name="Goodwin L."/>
            <person name="Pitluck S."/>
            <person name="Peters L."/>
            <person name="Kyrpides N."/>
            <person name="Mavromatis K."/>
            <person name="Ivanova N."/>
            <person name="Mikhailova N."/>
            <person name="Chertkov O."/>
            <person name="Saunders E."/>
            <person name="Detter J.C."/>
            <person name="Tapia R."/>
            <person name="Han C."/>
            <person name="Land M."/>
            <person name="Hauser L."/>
            <person name="Markowitz V."/>
            <person name="Cheng J.-F."/>
            <person name="Hugenholtz P."/>
            <person name="Woyke T."/>
            <person name="Wu D."/>
            <person name="Pukall R."/>
            <person name="Gehrich-Schroeter G."/>
            <person name="Schneider S."/>
            <person name="Klenk H.-P."/>
            <person name="Eisen J.A."/>
        </authorList>
    </citation>
    <scope>NUCLEOTIDE SEQUENCE [LARGE SCALE GENOMIC DNA]</scope>
    <source>
        <strain evidence="4">ATCC 700253 / DSM 10332 / NAL</strain>
    </source>
</reference>
<dbReference type="HOGENOM" id="CLU_030534_0_1_9"/>
<dbReference type="GO" id="GO:0016787">
    <property type="term" value="F:hydrolase activity"/>
    <property type="evidence" value="ECO:0007669"/>
    <property type="project" value="UniProtKB-KW"/>
</dbReference>
<evidence type="ECO:0000259" key="2">
    <source>
        <dbReference type="Pfam" id="PF05116"/>
    </source>
</evidence>
<dbReference type="Gene3D" id="3.90.1070.10">
    <property type="match status" value="1"/>
</dbReference>
<dbReference type="AlphaFoldDB" id="G8TVG8"/>
<accession>G8TVG8</accession>
<evidence type="ECO:0000313" key="3">
    <source>
        <dbReference type="EMBL" id="AEW05887.1"/>
    </source>
</evidence>
<dbReference type="InterPro" id="IPR051518">
    <property type="entry name" value="Sucrose_Phosphatase"/>
</dbReference>
<dbReference type="KEGG" id="sap:Sulac_2424"/>
<proteinExistence type="predicted"/>
<reference evidence="3 4" key="2">
    <citation type="journal article" date="2012" name="Stand. Genomic Sci.">
        <title>Complete genome sequence of the moderately thermophilic mineral-sulfide-oxidizing firmicute Sulfobacillus acidophilus type strain (NAL(T)).</title>
        <authorList>
            <person name="Anderson I."/>
            <person name="Chertkov O."/>
            <person name="Chen A."/>
            <person name="Saunders E."/>
            <person name="Lapidus A."/>
            <person name="Nolan M."/>
            <person name="Lucas S."/>
            <person name="Hammon N."/>
            <person name="Deshpande S."/>
            <person name="Cheng J.F."/>
            <person name="Han C."/>
            <person name="Tapia R."/>
            <person name="Goodwin L.A."/>
            <person name="Pitluck S."/>
            <person name="Liolios K."/>
            <person name="Pagani I."/>
            <person name="Ivanova N."/>
            <person name="Mikhailova N."/>
            <person name="Pati A."/>
            <person name="Palaniappan K."/>
            <person name="Land M."/>
            <person name="Pan C."/>
            <person name="Rohde M."/>
            <person name="Pukall R."/>
            <person name="Goker M."/>
            <person name="Detter J.C."/>
            <person name="Woyke T."/>
            <person name="Bristow J."/>
            <person name="Eisen J.A."/>
            <person name="Markowitz V."/>
            <person name="Hugenholtz P."/>
            <person name="Kyrpides N.C."/>
            <person name="Klenk H.P."/>
            <person name="Mavromatis K."/>
        </authorList>
    </citation>
    <scope>NUCLEOTIDE SEQUENCE [LARGE SCALE GENOMIC DNA]</scope>
    <source>
        <strain evidence="4">ATCC 700253 / DSM 10332 / NAL</strain>
    </source>
</reference>